<accession>A0A1H8NU31</accession>
<keyword evidence="3" id="KW-1003">Cell membrane</keyword>
<dbReference type="GO" id="GO:0015740">
    <property type="term" value="P:C4-dicarboxylate transport"/>
    <property type="evidence" value="ECO:0007669"/>
    <property type="project" value="TreeGrafter"/>
</dbReference>
<dbReference type="PANTHER" id="PTHR35011:SF10">
    <property type="entry name" value="TRAP TRANSPORTER SMALL PERMEASE PROTEIN"/>
    <property type="match status" value="1"/>
</dbReference>
<dbReference type="GO" id="GO:0005886">
    <property type="term" value="C:plasma membrane"/>
    <property type="evidence" value="ECO:0007669"/>
    <property type="project" value="UniProtKB-SubCell"/>
</dbReference>
<keyword evidence="2 9" id="KW-0813">Transport</keyword>
<feature type="transmembrane region" description="Helical" evidence="9">
    <location>
        <begin position="50"/>
        <end position="68"/>
    </location>
</feature>
<evidence type="ECO:0000259" key="10">
    <source>
        <dbReference type="Pfam" id="PF04290"/>
    </source>
</evidence>
<comment type="similarity">
    <text evidence="8 9">Belongs to the TRAP transporter small permease family.</text>
</comment>
<dbReference type="OrthoDB" id="4250245at2"/>
<dbReference type="InterPro" id="IPR007387">
    <property type="entry name" value="TRAP_DctQ"/>
</dbReference>
<dbReference type="AlphaFoldDB" id="A0A1H8NU31"/>
<evidence type="ECO:0000256" key="5">
    <source>
        <dbReference type="ARBA" id="ARBA00022692"/>
    </source>
</evidence>
<evidence type="ECO:0000256" key="1">
    <source>
        <dbReference type="ARBA" id="ARBA00004429"/>
    </source>
</evidence>
<feature type="domain" description="Tripartite ATP-independent periplasmic transporters DctQ component" evidence="10">
    <location>
        <begin position="26"/>
        <end position="159"/>
    </location>
</feature>
<evidence type="ECO:0000313" key="11">
    <source>
        <dbReference type="EMBL" id="SEO33145.1"/>
    </source>
</evidence>
<comment type="subcellular location">
    <subcellularLocation>
        <location evidence="1 9">Cell inner membrane</location>
        <topology evidence="1 9">Multi-pass membrane protein</topology>
    </subcellularLocation>
</comment>
<dbReference type="Pfam" id="PF04290">
    <property type="entry name" value="DctQ"/>
    <property type="match status" value="1"/>
</dbReference>
<evidence type="ECO:0000256" key="6">
    <source>
        <dbReference type="ARBA" id="ARBA00022989"/>
    </source>
</evidence>
<feature type="transmembrane region" description="Helical" evidence="9">
    <location>
        <begin position="89"/>
        <end position="110"/>
    </location>
</feature>
<proteinExistence type="inferred from homology"/>
<keyword evidence="4 9" id="KW-0997">Cell inner membrane</keyword>
<evidence type="ECO:0000256" key="4">
    <source>
        <dbReference type="ARBA" id="ARBA00022519"/>
    </source>
</evidence>
<sequence length="173" mass="19154">MTTFDRVSDRLGQILAVLAAFCLTAMMLHICMDVVGRFAFSRPLPSTIEIVAEWWMPALIFLPMVAVARHHENITVDLFYDRSGPKMRAFMNLMSNACFTVFLGFIAWGAGEQALRAYGEGEYIVGMIPVVTWPARFFLPVAATLTGLLTFMRALRALRHLTAGPGHDAGGEI</sequence>
<gene>
    <name evidence="11" type="ORF">SAMN04490248_1045</name>
</gene>
<dbReference type="EMBL" id="FODS01000004">
    <property type="protein sequence ID" value="SEO33145.1"/>
    <property type="molecule type" value="Genomic_DNA"/>
</dbReference>
<keyword evidence="5 9" id="KW-0812">Transmembrane</keyword>
<protein>
    <recommendedName>
        <fullName evidence="9">TRAP transporter small permease protein</fullName>
    </recommendedName>
</protein>
<evidence type="ECO:0000256" key="7">
    <source>
        <dbReference type="ARBA" id="ARBA00023136"/>
    </source>
</evidence>
<keyword evidence="6 9" id="KW-1133">Transmembrane helix</keyword>
<dbReference type="GO" id="GO:0022857">
    <property type="term" value="F:transmembrane transporter activity"/>
    <property type="evidence" value="ECO:0007669"/>
    <property type="project" value="UniProtKB-UniRule"/>
</dbReference>
<comment type="subunit">
    <text evidence="9">The complex comprises the extracytoplasmic solute receptor protein and the two transmembrane proteins.</text>
</comment>
<organism evidence="11 12">
    <name type="scientific">Salinihabitans flavidus</name>
    <dbReference type="NCBI Taxonomy" id="569882"/>
    <lineage>
        <taxon>Bacteria</taxon>
        <taxon>Pseudomonadati</taxon>
        <taxon>Pseudomonadota</taxon>
        <taxon>Alphaproteobacteria</taxon>
        <taxon>Rhodobacterales</taxon>
        <taxon>Roseobacteraceae</taxon>
        <taxon>Salinihabitans</taxon>
    </lineage>
</organism>
<comment type="function">
    <text evidence="9">Part of the tripartite ATP-independent periplasmic (TRAP) transport system.</text>
</comment>
<name>A0A1H8NU31_9RHOB</name>
<dbReference type="Proteomes" id="UP000198893">
    <property type="component" value="Unassembled WGS sequence"/>
</dbReference>
<evidence type="ECO:0000256" key="3">
    <source>
        <dbReference type="ARBA" id="ARBA00022475"/>
    </source>
</evidence>
<evidence type="ECO:0000256" key="2">
    <source>
        <dbReference type="ARBA" id="ARBA00022448"/>
    </source>
</evidence>
<dbReference type="RefSeq" id="WP_093115956.1">
    <property type="nucleotide sequence ID" value="NZ_FODS01000004.1"/>
</dbReference>
<keyword evidence="12" id="KW-1185">Reference proteome</keyword>
<reference evidence="11 12" key="1">
    <citation type="submission" date="2016-10" db="EMBL/GenBank/DDBJ databases">
        <authorList>
            <person name="de Groot N.N."/>
        </authorList>
    </citation>
    <scope>NUCLEOTIDE SEQUENCE [LARGE SCALE GENOMIC DNA]</scope>
    <source>
        <strain evidence="11 12">DSM 27842</strain>
    </source>
</reference>
<evidence type="ECO:0000256" key="9">
    <source>
        <dbReference type="RuleBase" id="RU369079"/>
    </source>
</evidence>
<dbReference type="STRING" id="569882.SAMN04490248_1045"/>
<dbReference type="PANTHER" id="PTHR35011">
    <property type="entry name" value="2,3-DIKETO-L-GULONATE TRAP TRANSPORTER SMALL PERMEASE PROTEIN YIAM"/>
    <property type="match status" value="1"/>
</dbReference>
<evidence type="ECO:0000256" key="8">
    <source>
        <dbReference type="ARBA" id="ARBA00038436"/>
    </source>
</evidence>
<keyword evidence="7 9" id="KW-0472">Membrane</keyword>
<dbReference type="InterPro" id="IPR055348">
    <property type="entry name" value="DctQ"/>
</dbReference>
<feature type="transmembrane region" description="Helical" evidence="9">
    <location>
        <begin position="130"/>
        <end position="151"/>
    </location>
</feature>
<feature type="transmembrane region" description="Helical" evidence="9">
    <location>
        <begin position="12"/>
        <end position="30"/>
    </location>
</feature>
<evidence type="ECO:0000313" key="12">
    <source>
        <dbReference type="Proteomes" id="UP000198893"/>
    </source>
</evidence>